<accession>A0A449IRF4</accession>
<evidence type="ECO:0000313" key="2">
    <source>
        <dbReference type="Proteomes" id="UP000330809"/>
    </source>
</evidence>
<protein>
    <recommendedName>
        <fullName evidence="3">Helicase</fullName>
    </recommendedName>
</protein>
<proteinExistence type="predicted"/>
<dbReference type="EMBL" id="CAACYJ010000040">
    <property type="protein sequence ID" value="VFB22011.1"/>
    <property type="molecule type" value="Genomic_DNA"/>
</dbReference>
<reference evidence="1 2" key="1">
    <citation type="submission" date="2019-02" db="EMBL/GenBank/DDBJ databases">
        <authorList>
            <consortium name="Pathogen Informatics"/>
        </authorList>
    </citation>
    <scope>NUCLEOTIDE SEQUENCE [LARGE SCALE GENOMIC DNA]</scope>
    <source>
        <strain evidence="1 2">3012STDY7103891</strain>
    </source>
</reference>
<sequence length="181" mass="19995">MNTSITTHELACLELRKTLNGLKDFQQATVQRITSLFNDPTHNHRILVADEVGLGKTIVAKGVIASLLQDWREPRPFRVTYICSNLALATENCAKLAVFKDENLVRQPSFSRLAEVALLPEQDSGDGTLLEVCTLTPSTSFSMTYGAGNKRERLVIFAALLQHAGIAPLQGKLSDLFRDRV</sequence>
<dbReference type="AlphaFoldDB" id="A0A449IRF4"/>
<dbReference type="RefSeq" id="WP_133144994.1">
    <property type="nucleotide sequence ID" value="NZ_CAACYJ010000040.1"/>
</dbReference>
<dbReference type="Gene3D" id="3.40.50.300">
    <property type="entry name" value="P-loop containing nucleotide triphosphate hydrolases"/>
    <property type="match status" value="1"/>
</dbReference>
<evidence type="ECO:0008006" key="3">
    <source>
        <dbReference type="Google" id="ProtNLM"/>
    </source>
</evidence>
<name>A0A449IRF4_PSEFR</name>
<organism evidence="1 2">
    <name type="scientific">Pseudomonas fragi</name>
    <dbReference type="NCBI Taxonomy" id="296"/>
    <lineage>
        <taxon>Bacteria</taxon>
        <taxon>Pseudomonadati</taxon>
        <taxon>Pseudomonadota</taxon>
        <taxon>Gammaproteobacteria</taxon>
        <taxon>Pseudomonadales</taxon>
        <taxon>Pseudomonadaceae</taxon>
        <taxon>Pseudomonas</taxon>
    </lineage>
</organism>
<gene>
    <name evidence="1" type="ORF">NCTC10754_04695</name>
</gene>
<evidence type="ECO:0000313" key="1">
    <source>
        <dbReference type="EMBL" id="VFB22011.1"/>
    </source>
</evidence>
<dbReference type="SUPFAM" id="SSF52540">
    <property type="entry name" value="P-loop containing nucleoside triphosphate hydrolases"/>
    <property type="match status" value="1"/>
</dbReference>
<dbReference type="InterPro" id="IPR027417">
    <property type="entry name" value="P-loop_NTPase"/>
</dbReference>
<dbReference type="Proteomes" id="UP000330809">
    <property type="component" value="Unassembled WGS sequence"/>
</dbReference>